<comment type="caution">
    <text evidence="3">The sequence shown here is derived from an EMBL/GenBank/DDBJ whole genome shotgun (WGS) entry which is preliminary data.</text>
</comment>
<keyword evidence="4" id="KW-1185">Reference proteome</keyword>
<evidence type="ECO:0000313" key="4">
    <source>
        <dbReference type="Proteomes" id="UP001159427"/>
    </source>
</evidence>
<dbReference type="PROSITE" id="PS50910">
    <property type="entry name" value="HEPN"/>
    <property type="match status" value="1"/>
</dbReference>
<dbReference type="InterPro" id="IPR058210">
    <property type="entry name" value="SACS/Nov_dom"/>
</dbReference>
<dbReference type="SUPFAM" id="SSF81593">
    <property type="entry name" value="Nucleotidyltransferase substrate binding subunit/domain"/>
    <property type="match status" value="1"/>
</dbReference>
<dbReference type="Pfam" id="PF25794">
    <property type="entry name" value="SACS"/>
    <property type="match status" value="4"/>
</dbReference>
<dbReference type="InterPro" id="IPR036890">
    <property type="entry name" value="HATPase_C_sf"/>
</dbReference>
<dbReference type="Pfam" id="PF05168">
    <property type="entry name" value="HEPN"/>
    <property type="match status" value="1"/>
</dbReference>
<organism evidence="3 4">
    <name type="scientific">Porites evermanni</name>
    <dbReference type="NCBI Taxonomy" id="104178"/>
    <lineage>
        <taxon>Eukaryota</taxon>
        <taxon>Metazoa</taxon>
        <taxon>Cnidaria</taxon>
        <taxon>Anthozoa</taxon>
        <taxon>Hexacorallia</taxon>
        <taxon>Scleractinia</taxon>
        <taxon>Fungiina</taxon>
        <taxon>Poritidae</taxon>
        <taxon>Porites</taxon>
    </lineage>
</organism>
<dbReference type="InterPro" id="IPR052972">
    <property type="entry name" value="Sacsin_chaperone_reg"/>
</dbReference>
<feature type="region of interest" description="Disordered" evidence="1">
    <location>
        <begin position="4237"/>
        <end position="4257"/>
    </location>
</feature>
<evidence type="ECO:0000259" key="2">
    <source>
        <dbReference type="PROSITE" id="PS50910"/>
    </source>
</evidence>
<dbReference type="NCBIfam" id="NF047352">
    <property type="entry name" value="P_loop_sacsin"/>
    <property type="match status" value="4"/>
</dbReference>
<evidence type="ECO:0000256" key="1">
    <source>
        <dbReference type="SAM" id="MobiDB-lite"/>
    </source>
</evidence>
<dbReference type="Proteomes" id="UP001159427">
    <property type="component" value="Unassembled WGS sequence"/>
</dbReference>
<gene>
    <name evidence="3" type="ORF">PEVE_00042471</name>
</gene>
<feature type="compositionally biased region" description="Polar residues" evidence="1">
    <location>
        <begin position="4240"/>
        <end position="4252"/>
    </location>
</feature>
<dbReference type="Gene3D" id="1.20.120.330">
    <property type="entry name" value="Nucleotidyltransferases domain 2"/>
    <property type="match status" value="1"/>
</dbReference>
<proteinExistence type="predicted"/>
<dbReference type="PANTHER" id="PTHR15600">
    <property type="entry name" value="SACSIN"/>
    <property type="match status" value="1"/>
</dbReference>
<dbReference type="InterPro" id="IPR036869">
    <property type="entry name" value="J_dom_sf"/>
</dbReference>
<dbReference type="EMBL" id="CALNXI010000835">
    <property type="protein sequence ID" value="CAH3142383.1"/>
    <property type="molecule type" value="Genomic_DNA"/>
</dbReference>
<dbReference type="Gene3D" id="1.10.287.110">
    <property type="entry name" value="DnaJ domain"/>
    <property type="match status" value="1"/>
</dbReference>
<feature type="domain" description="HEPN" evidence="2">
    <location>
        <begin position="5418"/>
        <end position="5529"/>
    </location>
</feature>
<evidence type="ECO:0000313" key="3">
    <source>
        <dbReference type="EMBL" id="CAH3142383.1"/>
    </source>
</evidence>
<dbReference type="PANTHER" id="PTHR15600:SF42">
    <property type="entry name" value="SACSIN"/>
    <property type="match status" value="1"/>
</dbReference>
<dbReference type="InterPro" id="IPR007842">
    <property type="entry name" value="HEPN_dom"/>
</dbReference>
<sequence>MSLRGLFRPQLSLVDEDDDGFNLIQPSLIQQLKTILDQYPDDGQILKELIQNAEDAGATQVRFLHDLHSYGTEKLHSEGLGQFQGPALYAYNNAEFTKEDWKGIRMLCDSIKVKDPMKVGRFGLGFKSVFHVTDLPSILSGSQIGVIDPHEEYFTAGKIRRTGYSWKITDDRHVMDNIPDQFTPYKGIFDCTDDVFSRGWYNGTLFRFPLRHRPSDLSQTLYSAEKVHTLFEGFMADAHLILLFLQHLESIELYVRGEYDDKPRKTFQVRITDESLHLVQEKRKEFHCKISTGSLLPHPVQVTYPITVETVHFSQGSETTQSHSFLVTNYFCGEEISSEFQTLAKDQSLSYLPLVGVAMALPASRGERTPKIQGHVFCFLPLPVQKTSLTGLPVHVNGFFALSQNRRYIKSPNAEQEDQELTDKSLSWNRCLLEEALPRAYSTMLLEAINEKSYNIQEETVYRAWPNIDAIDQKWKRLQNPLLEILCSANVVYTKASGGKWLKVEDAILDRLDEHQPKDLLVSVLLEAHQNVASLPDYVLKAFTTVGNKPVTKEITPILVRQILKEIPSSYGKLGRMEKLNLLAFILNGIDENFADLIGLELLPVSSGVFKCFASLSNCDEAVYVCSPDHPRKMFPSLDHQFLDQDLDGNLLEMMEKVAKKGCTQLKFLTQDDVASLLSKSLPPEWSQGEAIFWYHGSDYHNHPGLGWLELVWNYFRTYFTTNDGLCEFAGLPLIPHDMSEVPISLSRLQQPSKIVVKSLHDEFLDETLIHSLKHLGLVIIQQCPSYLTLHPAVVNAFIYPPSPHGVLKALSACLSVVGSNKHSLTDEGKRSLRKFFSKESSLDPQAKQLLRTLPLFETLNKCFVSGEEDLCAAPPEGSYPVSPRQDLIDVTHDDSKRLARLLGIRCFSPIEFFLEILIPDVKGGHYSSEEMDRLMGFVMERFQVYAGADPRFLGAMKSLPFVPSKNRRVRAMDLFDPGIELLKRMLAEEDVFPVGEQYTNPAALVVLNKLGMKSEKEISADDLYCSARKISQMSNLEEAKRKSETIMSYLDSNSTKLQQTVSGVTLTQLLRDVPWVSEVNERPFGVPVSLYATEETSKAHFYKPTEVTSEDKVNLIGTVKPIVRVHSSSQLAKCFGWDKMPDTLDVVQHLKTMVTRYTQDKKPHYISVVTDIYAFLDQSADPEVIKEAFRGIENSIWIWNGDGFSSADVILAARPPIDLSPYICSLPSEMMQFSNFFSKFGIREHCDALFFVQVLHMIKQKYEYGPFFPNTEVKRDLQLSADILNEIKPKVGEQLPSEIQEKVLIPTHVEGDSYVRLAPVKDCMYCDHEWLEEVIPAEEENHCFFVHQNISNSTAEILQVRTLRNQLLEADEIGDEFGQEEKLTRRLNKLLEEYTDGFSVPKELIQNADDAGATEVRFLYDERTNEDAMTCLIDEGMKECQGPALWVYNDAEFRDEDFENITKLNGGTKKQETEKIGKFGLGFNTVYNLTDVPMFLSRNYFVIFDPNTFYLGKAITNKSKPGIKIDVNKNPERKRRLRNQFKPFNGIFGCDLLLNKKDNSFQGTLFRFPLRTKGQALRSEIKQDYYGHNQVRELLEIFVRGAKTLLLFTQNVRQVSIFHLPRGSTEQTQPKLMFQVTKALSHPGIMRELSVPMELPLHQNNVSTDDLQLLKQCNFLRASSQVLKHTEDTKETNDYLLRSAITINVKGTLTECGRLFFEDKISLHNSSEVWFVASSMGKGQAMQFSVNDRSLLPAAAVAVKLLPQESQKFVPEPVVSHATGGKSHHNGSVFCYLPLPIHSGLPVHINGTFAVDSNRRHLKQKTEDDKACSEVEWNNVLFKDSVCSAYLDLLEDMKTTTTTYCFHSLWPRACDIEPYFEPLARSFYQKVASGGYSLFSDGDTWVGINQVVFLEPYFRHDQRVGDISVAVLQKMVNEQEVVVDLPAEILQSFIDYGLGEKIQLKAYDRSRFFRELFFPNIGSVPADKRDELMLFALDDSNGEFDELIKTYACIPASPSGKILKRPMELVHPKKSTASLFHSEDERFPFGTAETFLDCVRLAKLEQLGMKAEKGITADDLYHSASNIPQMLKSSEAKQKSENIMTFLDSNPMILQQTVSGEPLALLLRDIPWISVMDEMPFGIPRSLYSLVNHREVPFYNPTEVTSKDKVNLVGTVKPIVRVDSSSHLAKGFGWDKMPDTLDVVQHLKTVVSHYTPDEKQYYISIVKDIYSFLDQAEDPEAIECALQGIKNSSWIWNGDGFSSPEAVLAGRPPIDLTPFICSLPSEVVQFSNLFSKFGMSDRCDALFLVQVLHVIKKKYESGLKYPTLDVKRDLQLCADILNEIKPNVGEQLALEIQEKVLIPTHVEGDSYVRLAPVKDCMYCDHEWVKDITPADEERHFFVHPNISNSTAELLQVRTLRNQLLEADEIGDEFGQEEKLTCRLNRLLEEYTDGFSVPKELIQNADDAGATEVRFLYDERTNEDAMTCLIDEGMKECQGPALWVYNDAEFKDEDFQNITKLNGSSKEQKTEKIGKFGLGFNTVYNLTDVPMFLSRNYFVIFDPNTFYLGKAITNKSKPGIKIDVNKNPERKRRFRNQFKPFNGIFGCNLRMNKADNSFPGTLFRFPLRTKAQAVRSEIKQVHYDDNQMKELLEIFVRGAKKLLLFTQNVRQVSIFHLLGVSSEPMQPRLMFQVTKSLSQTGFCRELSFPLTFPSHLGNLSKDEQYLLKQSNFLRASSEVAKHTGNSKATRNDLLRSAFTFNITSNVTECGRLFFEDKSSLESIAEVWFIASSMGKGQAMQYSRNDRSLLPAAAVAVQLITKENEKFTPKPVVRHATGGKSHHNGTVFCYLPIPIHSGLPVHINGAFAVASNRRHLKQKTEDDKGCAGVEWNNVLLTDSVCRAYLDLLEDMKSRATTYSFDTLWPRECDVEPCCEPLARSFYQQVATGGYSLFSDGNRWVDINEVVFLEPYFRQGQDVGDISYAVVQMLVTEDKVVVDLPVDIFQSFVKYGLEEHIRLKTYDKRRFLRELFFPNIPSIPPDMRDKLVLHALDDAKGEFDELIATHACIPSSPNGETLKFPAELIHPKKATALLFQIEDERFPFGTDDTFLDCIRLTKLEQLGMVADDPPWGIFEERAQSVGILNEENSKAALERAKVLIRLLERKIYPEGEGKAPEGVQKNLLQIKFLPVSTKPEHFPLFWKGGDLRPEKKAKLLSPEEAFVESAMYLVCCSEPLVDGNIYLSSTVKKFLQLDKKASIKHIITQLDVASSCAIDGLNSMQFEQIKTTCLEAYKYLQAALNKNQIEEGKVREVFQGKKFILAGREFVDTTHVAFELPVDCCPYLHKLPEDLAKQFGNLLRSVGVKQVYEASDFFTSLEQIKRTFGEAVLEKNILQAAVHIACQLGECLTDCSVFDGKQQTLYLPDSQGIMRPVNKLCIQDCLWISDEKDVYYAESMIPQPICLKLGVKTRRAEALSRFAVGIPFGQKEKLTNRLQRLLQAYPCEKEILKELLQNADDAEATEICFIKDPRQHPDERVFEDSWKPLQGPALCVYNNKPFTEADIKGIQNLGEGSKGDDPNKTGQYGVGFNAVYHLTDVPSFASCGDEIGGVLCVFDPNCKYVPGATEWEPGRMFRETTKLRNDFVDVFSCYNEDHFSLRNATMFRFPLRTEEMAKDSKISNSPITLETLQGMMESLKTELFEVLLFVNNVKKITMCDIDDSGQVVNSYFVKVEMSEEDSLERQTFASYVKQIGRSFKQHPERSPIQAEVKKCSYVLTLKDSKENEEKWLIVQQIGFENHVKESIIEAYRRNNLGMLPRGGVACLLDRKSASAQRTEEKKKVYCFLPLPIETDLPLHINGHFALDHEARRSLDSTGGYKTEWNNFLLNDVIASCYLTLLDKVRRFYSLPVSQSSEEISLSRCKDELAKNIKEYEKLFPRAISSNQHWATLVTSVYQRMDQTRLRLLPVFRGDTTNGSTPNSELAWLPLTGDGKEQAFFNNLAECDCFTPDLKRLFDTIEMKRKIKEKALFENILLKTGFNLVAFTVSVCKTAHECGVQTSLVSPSAVMDFYKSFSGETPLCSIGSLFVDVRDTPFKDVQTVVTVLKYCKESDSFPGHLPGLPLLVTQDNHLQPFNAANRKFLSRHHHILPQCKEMFVHDHIRTHIFGDAKGLDFSVFKHFDVESFAANLHRALPQEYLNSNQYVQWNPRQVSEPNGDWVYRVWRFLDEQVENVLREERKKENEMASDIQVTRTSATQMTQQREEKETRIIRTVLKPLSKFSILPCTETTPLPKSSDGNASGVVAEHYLVPLSLAESVLDFTSLDTTSKFLVEALRKLSLPELNRAVLSSTVTSAYTSINSCGLARRLVATINSPKFLLLALCQKIARNPNSLRGNLSSEECRTILEHFSNSVKDLEEGDKLALRKLPLYETTDGGQVNLESKSVCVVPVEVPHDGMDVLGNESDVIFLKSCFNLSPLYQFLEFESVSSVDIYCNYILKSFSLFSSQARLVHLEYIRDIILKQRSTKETDKKRLLYCLAKTGFIASRDGTLLQASCYFDPKHVVFKTMLSEDMFPPKPFDDEWLPFLRSIGLVHEVSQDLFKRFAMEVAREGSTTHTDKTDKKSEVLVTHLYSREDVVQEGLLQAILDIRFVAPAPLKPELREMCPPYGAGDIGHTPYIPFRGSVLARHAEIVWTTAAVLPRWANPKRHVGGMSATGWKSKTDYCNAIIANLKILEEPTVEQVTFHCQNVSFQMEKENESDLLPERVASRMSVMRNIYQFLEGSAIHTTFTKERLRHTPCIVVEGGKRVVKALQVVIELDKNLEIRPFLYSLPGELCQFKLFFQYLGCAPSVKPSHFAMVLEMLQDNCKKNRLEPNEIEKALKAEKSIFEALEDCPEGLQDLSSLYLPAMRPFVKRLEGTALSIFLCNASELLFDDAPYYHDRLGCFEQLFVVDLKRANVRCSPSHIYKDLIMLLPHASRPQFLSHAVEEKFANSRGKTMIFDVGAASIMKKTLHSEQFSRGIIRLIRHACHKNQVEVDESVVTVIEGRLKTTEIHGVSRIETNLVHDGKVITGSEMEVPFYLEKVCRSGEENWSLYVNVADDVEETLSTIAMVLADVIAEACNGLLRETAMFIPEMLQSQPGKISSLLDKRKIRPDDAYDSKKGDVYPQPGDFIPIEDHHLLNPEFGTFYPGEYVGYEVEDPSLHLEDGDATYIYAVIIEEICPDIGNDTSIFCRNYKINIGSDKTPVVQATELYKFYRPREIISTAVALTDQQDSTHAPNEKQHIFHKITEVLEEAWKLPEDKRRQVVKRLFLQWHPDKNPGNEEFCTEVFLFIKSEIERLERLEGARRRESGSSESFDYSGSYGAYFGFWGTRARHYSSRRQTYRETYYQHYGSRGPGTRTWEVPPSFCTTNPQPRQAKRWFRQAEADLKAVVNDMNSVNPSYEWACLKCHQAAEKALKAAQYAVDAFKTKVHNLVQNSLMLADSRLITLSGELENLVGDSTCMRYPDRLDFPKIPNDVYKERDARQAEKVAREIVEKVRSRVF</sequence>
<accession>A0ABN8PG31</accession>
<dbReference type="SMART" id="SM00748">
    <property type="entry name" value="HEPN"/>
    <property type="match status" value="1"/>
</dbReference>
<dbReference type="SUPFAM" id="SSF55874">
    <property type="entry name" value="ATPase domain of HSP90 chaperone/DNA topoisomerase II/histidine kinase"/>
    <property type="match status" value="4"/>
</dbReference>
<reference evidence="3 4" key="1">
    <citation type="submission" date="2022-05" db="EMBL/GenBank/DDBJ databases">
        <authorList>
            <consortium name="Genoscope - CEA"/>
            <person name="William W."/>
        </authorList>
    </citation>
    <scope>NUCLEOTIDE SEQUENCE [LARGE SCALE GENOMIC DNA]</scope>
</reference>
<protein>
    <recommendedName>
        <fullName evidence="2">HEPN domain-containing protein</fullName>
    </recommendedName>
</protein>
<name>A0ABN8PG31_9CNID</name>
<dbReference type="SUPFAM" id="SSF46565">
    <property type="entry name" value="Chaperone J-domain"/>
    <property type="match status" value="1"/>
</dbReference>